<sequence length="215" mass="24598">MGSSINAFSVFFHSSLHCPKLHARTPLNPTPTKLSFSLQIPPLNCHLLKHSTQPLDLFKPKSPTPNHSPQKQISKFFSEKITVVLLGSFLFMGGFNTRPILAQPVQESSYSENMEQKRDTQNGGCEHEDMYVRLLEENPKNVEALKVAFDAKMRRGKTKEAVEFVERLIDVEPKEVEWRLLQALCYEMLGQLSKAKRLFKDILKEKPLLLRALHV</sequence>
<name>A0AA88USM4_9ASTE</name>
<dbReference type="SUPFAM" id="SSF48452">
    <property type="entry name" value="TPR-like"/>
    <property type="match status" value="1"/>
</dbReference>
<accession>A0AA88USM4</accession>
<dbReference type="Pfam" id="PF14559">
    <property type="entry name" value="TPR_19"/>
    <property type="match status" value="1"/>
</dbReference>
<dbReference type="Gene3D" id="1.25.40.10">
    <property type="entry name" value="Tetratricopeptide repeat domain"/>
    <property type="match status" value="1"/>
</dbReference>
<dbReference type="Proteomes" id="UP001188597">
    <property type="component" value="Unassembled WGS sequence"/>
</dbReference>
<proteinExistence type="predicted"/>
<protein>
    <submittedName>
        <fullName evidence="1">Uncharacterized protein</fullName>
    </submittedName>
</protein>
<evidence type="ECO:0000313" key="1">
    <source>
        <dbReference type="EMBL" id="KAK2996720.1"/>
    </source>
</evidence>
<dbReference type="InterPro" id="IPR011990">
    <property type="entry name" value="TPR-like_helical_dom_sf"/>
</dbReference>
<evidence type="ECO:0000313" key="2">
    <source>
        <dbReference type="Proteomes" id="UP001188597"/>
    </source>
</evidence>
<dbReference type="AlphaFoldDB" id="A0AA88USM4"/>
<comment type="caution">
    <text evidence="1">The sequence shown here is derived from an EMBL/GenBank/DDBJ whole genome shotgun (WGS) entry which is preliminary data.</text>
</comment>
<dbReference type="EMBL" id="JAVXUP010004770">
    <property type="protein sequence ID" value="KAK2996720.1"/>
    <property type="molecule type" value="Genomic_DNA"/>
</dbReference>
<reference evidence="1" key="1">
    <citation type="submission" date="2022-12" db="EMBL/GenBank/DDBJ databases">
        <title>Draft genome assemblies for two species of Escallonia (Escalloniales).</title>
        <authorList>
            <person name="Chanderbali A."/>
            <person name="Dervinis C."/>
            <person name="Anghel I."/>
            <person name="Soltis D."/>
            <person name="Soltis P."/>
            <person name="Zapata F."/>
        </authorList>
    </citation>
    <scope>NUCLEOTIDE SEQUENCE</scope>
    <source>
        <strain evidence="1">UCBG64.0493</strain>
        <tissue evidence="1">Leaf</tissue>
    </source>
</reference>
<keyword evidence="2" id="KW-1185">Reference proteome</keyword>
<gene>
    <name evidence="1" type="ORF">RJ639_026055</name>
</gene>
<organism evidence="1 2">
    <name type="scientific">Escallonia herrerae</name>
    <dbReference type="NCBI Taxonomy" id="1293975"/>
    <lineage>
        <taxon>Eukaryota</taxon>
        <taxon>Viridiplantae</taxon>
        <taxon>Streptophyta</taxon>
        <taxon>Embryophyta</taxon>
        <taxon>Tracheophyta</taxon>
        <taxon>Spermatophyta</taxon>
        <taxon>Magnoliopsida</taxon>
        <taxon>eudicotyledons</taxon>
        <taxon>Gunneridae</taxon>
        <taxon>Pentapetalae</taxon>
        <taxon>asterids</taxon>
        <taxon>campanulids</taxon>
        <taxon>Escalloniales</taxon>
        <taxon>Escalloniaceae</taxon>
        <taxon>Escallonia</taxon>
    </lineage>
</organism>